<dbReference type="Proteomes" id="UP001631949">
    <property type="component" value="Unassembled WGS sequence"/>
</dbReference>
<comment type="caution">
    <text evidence="2">The sequence shown here is derived from an EMBL/GenBank/DDBJ whole genome shotgun (WGS) entry which is preliminary data.</text>
</comment>
<name>A0ABW9H0K2_9FIRM</name>
<evidence type="ECO:0000256" key="1">
    <source>
        <dbReference type="SAM" id="Phobius"/>
    </source>
</evidence>
<protein>
    <recommendedName>
        <fullName evidence="4">Molecular chaperone DnaJ</fullName>
    </recommendedName>
</protein>
<keyword evidence="1" id="KW-0812">Transmembrane</keyword>
<feature type="transmembrane region" description="Helical" evidence="1">
    <location>
        <begin position="59"/>
        <end position="76"/>
    </location>
</feature>
<accession>A0ABW9H0K2</accession>
<evidence type="ECO:0000313" key="2">
    <source>
        <dbReference type="EMBL" id="MFM9414381.1"/>
    </source>
</evidence>
<dbReference type="EMBL" id="JBJUVG010000015">
    <property type="protein sequence ID" value="MFM9414381.1"/>
    <property type="molecule type" value="Genomic_DNA"/>
</dbReference>
<evidence type="ECO:0008006" key="4">
    <source>
        <dbReference type="Google" id="ProtNLM"/>
    </source>
</evidence>
<proteinExistence type="predicted"/>
<evidence type="ECO:0000313" key="3">
    <source>
        <dbReference type="Proteomes" id="UP001631949"/>
    </source>
</evidence>
<dbReference type="RefSeq" id="WP_408977996.1">
    <property type="nucleotide sequence ID" value="NZ_JBJUVG010000015.1"/>
</dbReference>
<keyword evidence="3" id="KW-1185">Reference proteome</keyword>
<organism evidence="2 3">
    <name type="scientific">Peptococcus simiae</name>
    <dbReference type="NCBI Taxonomy" id="1643805"/>
    <lineage>
        <taxon>Bacteria</taxon>
        <taxon>Bacillati</taxon>
        <taxon>Bacillota</taxon>
        <taxon>Clostridia</taxon>
        <taxon>Eubacteriales</taxon>
        <taxon>Peptococcaceae</taxon>
        <taxon>Peptococcus</taxon>
    </lineage>
</organism>
<sequence>MSDKAKVKSGFFVDRTVCPVCQGAGCVDCCQTGDVDCVTIPCDYCQGKGVLAEVKKERIFLLAVIVLMVVGTVAILM</sequence>
<reference evidence="2 3" key="1">
    <citation type="journal article" date="2016" name="Int. J. Syst. Evol. Microbiol.">
        <title>Peptococcus simiae sp. nov., isolated from rhesus macaque faeces and emended description of the genus Peptococcus.</title>
        <authorList>
            <person name="Shkoporov A.N."/>
            <person name="Efimov B.A."/>
            <person name="Kondova I."/>
            <person name="Ouwerling B."/>
            <person name="Chaplin A.V."/>
            <person name="Shcherbakova V.A."/>
            <person name="Langermans J.A.M."/>
        </authorList>
    </citation>
    <scope>NUCLEOTIDE SEQUENCE [LARGE SCALE GENOMIC DNA]</scope>
    <source>
        <strain evidence="2 3">M108</strain>
    </source>
</reference>
<keyword evidence="1" id="KW-0472">Membrane</keyword>
<keyword evidence="1" id="KW-1133">Transmembrane helix</keyword>
<gene>
    <name evidence="2" type="ORF">ACKQTC_08375</name>
</gene>